<dbReference type="EMBL" id="CP051774">
    <property type="protein sequence ID" value="QJE95445.1"/>
    <property type="molecule type" value="Genomic_DNA"/>
</dbReference>
<name>A0A858RFF1_9BACT</name>
<dbReference type="RefSeq" id="WP_169453759.1">
    <property type="nucleotide sequence ID" value="NZ_CP051774.1"/>
</dbReference>
<organism evidence="1 2">
    <name type="scientific">Luteolibacter luteus</name>
    <dbReference type="NCBI Taxonomy" id="2728835"/>
    <lineage>
        <taxon>Bacteria</taxon>
        <taxon>Pseudomonadati</taxon>
        <taxon>Verrucomicrobiota</taxon>
        <taxon>Verrucomicrobiia</taxon>
        <taxon>Verrucomicrobiales</taxon>
        <taxon>Verrucomicrobiaceae</taxon>
        <taxon>Luteolibacter</taxon>
    </lineage>
</organism>
<evidence type="ECO:0000313" key="2">
    <source>
        <dbReference type="Proteomes" id="UP000501812"/>
    </source>
</evidence>
<evidence type="ECO:0008006" key="3">
    <source>
        <dbReference type="Google" id="ProtNLM"/>
    </source>
</evidence>
<gene>
    <name evidence="1" type="ORF">HHL09_06505</name>
</gene>
<dbReference type="Proteomes" id="UP000501812">
    <property type="component" value="Chromosome"/>
</dbReference>
<keyword evidence="2" id="KW-1185">Reference proteome</keyword>
<proteinExistence type="predicted"/>
<accession>A0A858RFF1</accession>
<dbReference type="AlphaFoldDB" id="A0A858RFF1"/>
<protein>
    <recommendedName>
        <fullName evidence="3">Polysaccharide chain length determinant N-terminal domain-containing protein</fullName>
    </recommendedName>
</protein>
<sequence>MNHPFINRWSPAVVALRWRHLFWCLPLLALLIGGGREWQGYQHDIQARGVIQREDTATLSMVEIRELLLSDAVLQEAASRSGYLKEWNATAAEDLRKIIHCEEIHGTSLLAIMVNGRNTLTKASLCDWLPVLASSKASEMHGQRIMDTEAALEALNKAHKENGQLYSQHVKISLDAPQEPFVPTPESLEAKRKFEESAKALETARNAYIDLRLQSLSSGAPIAIIEKAAAPVPFTPMELIAPSARTSCWVGGSALLAALLAYFLEWRFPRPARRPAFEHPGNAATIEA</sequence>
<reference evidence="1 2" key="1">
    <citation type="submission" date="2020-04" db="EMBL/GenBank/DDBJ databases">
        <title>Luteolibacter sp. G-1-1-1 isolated from soil.</title>
        <authorList>
            <person name="Dahal R.H."/>
        </authorList>
    </citation>
    <scope>NUCLEOTIDE SEQUENCE [LARGE SCALE GENOMIC DNA]</scope>
    <source>
        <strain evidence="1 2">G-1-1-1</strain>
    </source>
</reference>
<dbReference type="KEGG" id="luo:HHL09_06505"/>
<evidence type="ECO:0000313" key="1">
    <source>
        <dbReference type="EMBL" id="QJE95445.1"/>
    </source>
</evidence>